<proteinExistence type="predicted"/>
<dbReference type="EMBL" id="LAZR01035454">
    <property type="protein sequence ID" value="KKL27463.1"/>
    <property type="molecule type" value="Genomic_DNA"/>
</dbReference>
<dbReference type="EMBL" id="LAZR01011969">
    <property type="protein sequence ID" value="KKM50054.1"/>
    <property type="molecule type" value="Genomic_DNA"/>
</dbReference>
<accession>A0A0F9LPN2</accession>
<feature type="non-terminal residue" evidence="2">
    <location>
        <position position="23"/>
    </location>
</feature>
<comment type="caution">
    <text evidence="2">The sequence shown here is derived from an EMBL/GenBank/DDBJ whole genome shotgun (WGS) entry which is preliminary data.</text>
</comment>
<evidence type="ECO:0000313" key="2">
    <source>
        <dbReference type="EMBL" id="KKM50054.1"/>
    </source>
</evidence>
<protein>
    <submittedName>
        <fullName evidence="2">Uncharacterized protein</fullName>
    </submittedName>
</protein>
<sequence length="23" mass="2646">MKLNKTDFNTLDKLLVKIGFGSY</sequence>
<reference evidence="2" key="1">
    <citation type="journal article" date="2015" name="Nature">
        <title>Complex archaea that bridge the gap between prokaryotes and eukaryotes.</title>
        <authorList>
            <person name="Spang A."/>
            <person name="Saw J.H."/>
            <person name="Jorgensen S.L."/>
            <person name="Zaremba-Niedzwiedzka K."/>
            <person name="Martijn J."/>
            <person name="Lind A.E."/>
            <person name="van Eijk R."/>
            <person name="Schleper C."/>
            <person name="Guy L."/>
            <person name="Ettema T.J."/>
        </authorList>
    </citation>
    <scope>NUCLEOTIDE SEQUENCE</scope>
</reference>
<dbReference type="AlphaFoldDB" id="A0A0F9LPN2"/>
<gene>
    <name evidence="2" type="ORF">LCGC14_1556490</name>
    <name evidence="1" type="ORF">LCGC14_2384860</name>
</gene>
<evidence type="ECO:0000313" key="1">
    <source>
        <dbReference type="EMBL" id="KKL27463.1"/>
    </source>
</evidence>
<name>A0A0F9LPN2_9ZZZZ</name>
<organism evidence="2">
    <name type="scientific">marine sediment metagenome</name>
    <dbReference type="NCBI Taxonomy" id="412755"/>
    <lineage>
        <taxon>unclassified sequences</taxon>
        <taxon>metagenomes</taxon>
        <taxon>ecological metagenomes</taxon>
    </lineage>
</organism>